<proteinExistence type="predicted"/>
<dbReference type="Proteomes" id="UP000235786">
    <property type="component" value="Unassembled WGS sequence"/>
</dbReference>
<gene>
    <name evidence="3" type="ORF">L207DRAFT_467965</name>
</gene>
<evidence type="ECO:0000259" key="2">
    <source>
        <dbReference type="Pfam" id="PF26640"/>
    </source>
</evidence>
<organism evidence="3 4">
    <name type="scientific">Hyaloscypha variabilis (strain UAMH 11265 / GT02V1 / F)</name>
    <name type="common">Meliniomyces variabilis</name>
    <dbReference type="NCBI Taxonomy" id="1149755"/>
    <lineage>
        <taxon>Eukaryota</taxon>
        <taxon>Fungi</taxon>
        <taxon>Dikarya</taxon>
        <taxon>Ascomycota</taxon>
        <taxon>Pezizomycotina</taxon>
        <taxon>Leotiomycetes</taxon>
        <taxon>Helotiales</taxon>
        <taxon>Hyaloscyphaceae</taxon>
        <taxon>Hyaloscypha</taxon>
        <taxon>Hyaloscypha variabilis</taxon>
    </lineage>
</organism>
<evidence type="ECO:0000313" key="4">
    <source>
        <dbReference type="Proteomes" id="UP000235786"/>
    </source>
</evidence>
<dbReference type="PANTHER" id="PTHR10622">
    <property type="entry name" value="HET DOMAIN-CONTAINING PROTEIN"/>
    <property type="match status" value="1"/>
</dbReference>
<name>A0A2J6R957_HYAVF</name>
<dbReference type="InterPro" id="IPR058525">
    <property type="entry name" value="DUF8212"/>
</dbReference>
<dbReference type="STRING" id="1149755.A0A2J6R957"/>
<sequence length="218" mass="25277">MGRLLSRTGSRISEKHPKSYIWVDTNCINKSSSAELSEAINSMFTWYKNSYCCYVYLADVEDPDNARFKDSLRNSRWFTRGWTLQELLAPRSIRFFTQEWKPISMDSRRSSQHPAYDINPKGHKVQEGQEPLLRLLSDITGIRLDVLIYPENVVSCSNGEKMSWIAGRETTREEDVAYCLLGIFDINMPLLYGEGSKAFKRLQEEIIKQSTDHSLFAW</sequence>
<feature type="domain" description="DUF8212" evidence="2">
    <location>
        <begin position="197"/>
        <end position="218"/>
    </location>
</feature>
<protein>
    <submittedName>
        <fullName evidence="3">Uncharacterized protein</fullName>
    </submittedName>
</protein>
<reference evidence="3 4" key="1">
    <citation type="submission" date="2016-04" db="EMBL/GenBank/DDBJ databases">
        <title>A degradative enzymes factory behind the ericoid mycorrhizal symbiosis.</title>
        <authorList>
            <consortium name="DOE Joint Genome Institute"/>
            <person name="Martino E."/>
            <person name="Morin E."/>
            <person name="Grelet G."/>
            <person name="Kuo A."/>
            <person name="Kohler A."/>
            <person name="Daghino S."/>
            <person name="Barry K."/>
            <person name="Choi C."/>
            <person name="Cichocki N."/>
            <person name="Clum A."/>
            <person name="Copeland A."/>
            <person name="Hainaut M."/>
            <person name="Haridas S."/>
            <person name="Labutti K."/>
            <person name="Lindquist E."/>
            <person name="Lipzen A."/>
            <person name="Khouja H.-R."/>
            <person name="Murat C."/>
            <person name="Ohm R."/>
            <person name="Olson A."/>
            <person name="Spatafora J."/>
            <person name="Veneault-Fourrey C."/>
            <person name="Henrissat B."/>
            <person name="Grigoriev I."/>
            <person name="Martin F."/>
            <person name="Perotto S."/>
        </authorList>
    </citation>
    <scope>NUCLEOTIDE SEQUENCE [LARGE SCALE GENOMIC DNA]</scope>
    <source>
        <strain evidence="3 4">F</strain>
    </source>
</reference>
<dbReference type="EMBL" id="KZ613953">
    <property type="protein sequence ID" value="PMD35041.1"/>
    <property type="molecule type" value="Genomic_DNA"/>
</dbReference>
<dbReference type="OrthoDB" id="674604at2759"/>
<dbReference type="Pfam" id="PF26640">
    <property type="entry name" value="DUF8212"/>
    <property type="match status" value="1"/>
</dbReference>
<evidence type="ECO:0000313" key="3">
    <source>
        <dbReference type="EMBL" id="PMD35041.1"/>
    </source>
</evidence>
<evidence type="ECO:0000259" key="1">
    <source>
        <dbReference type="Pfam" id="PF06985"/>
    </source>
</evidence>
<feature type="domain" description="Heterokaryon incompatibility" evidence="1">
    <location>
        <begin position="16"/>
        <end position="62"/>
    </location>
</feature>
<feature type="non-terminal residue" evidence="3">
    <location>
        <position position="218"/>
    </location>
</feature>
<keyword evidence="4" id="KW-1185">Reference proteome</keyword>
<dbReference type="Pfam" id="PF06985">
    <property type="entry name" value="HET"/>
    <property type="match status" value="1"/>
</dbReference>
<accession>A0A2J6R957</accession>
<dbReference type="InterPro" id="IPR010730">
    <property type="entry name" value="HET"/>
</dbReference>
<dbReference type="AlphaFoldDB" id="A0A2J6R957"/>
<dbReference type="PANTHER" id="PTHR10622:SF10">
    <property type="entry name" value="HET DOMAIN-CONTAINING PROTEIN"/>
    <property type="match status" value="1"/>
</dbReference>